<comment type="caution">
    <text evidence="5">The sequence shown here is derived from an EMBL/GenBank/DDBJ whole genome shotgun (WGS) entry which is preliminary data.</text>
</comment>
<dbReference type="SMART" id="SM00042">
    <property type="entry name" value="CUB"/>
    <property type="match status" value="2"/>
</dbReference>
<dbReference type="InterPro" id="IPR035914">
    <property type="entry name" value="Sperma_CUB_dom_sf"/>
</dbReference>
<comment type="caution">
    <text evidence="3">Lacks conserved residue(s) required for the propagation of feature annotation.</text>
</comment>
<dbReference type="EMBL" id="BMAT01004508">
    <property type="protein sequence ID" value="GFR74796.1"/>
    <property type="molecule type" value="Genomic_DNA"/>
</dbReference>
<accession>A0AAV4FR14</accession>
<evidence type="ECO:0000256" key="3">
    <source>
        <dbReference type="PROSITE-ProRule" id="PRU00059"/>
    </source>
</evidence>
<dbReference type="PROSITE" id="PS01180">
    <property type="entry name" value="CUB"/>
    <property type="match status" value="3"/>
</dbReference>
<proteinExistence type="predicted"/>
<feature type="domain" description="CUB" evidence="4">
    <location>
        <begin position="162"/>
        <end position="278"/>
    </location>
</feature>
<dbReference type="FunFam" id="2.60.120.290:FF:000013">
    <property type="entry name" value="Membrane frizzled-related protein"/>
    <property type="match status" value="2"/>
</dbReference>
<keyword evidence="1" id="KW-0677">Repeat</keyword>
<dbReference type="CDD" id="cd00041">
    <property type="entry name" value="CUB"/>
    <property type="match status" value="3"/>
</dbReference>
<keyword evidence="2" id="KW-1015">Disulfide bond</keyword>
<dbReference type="Proteomes" id="UP000762676">
    <property type="component" value="Unassembled WGS sequence"/>
</dbReference>
<evidence type="ECO:0000256" key="2">
    <source>
        <dbReference type="ARBA" id="ARBA00023157"/>
    </source>
</evidence>
<feature type="domain" description="CUB" evidence="4">
    <location>
        <begin position="1"/>
        <end position="47"/>
    </location>
</feature>
<dbReference type="AlphaFoldDB" id="A0AAV4FR14"/>
<gene>
    <name evidence="5" type="ORF">ElyMa_002171800</name>
</gene>
<dbReference type="PANTHER" id="PTHR24251">
    <property type="entry name" value="OVOCHYMASE-RELATED"/>
    <property type="match status" value="1"/>
</dbReference>
<evidence type="ECO:0000256" key="1">
    <source>
        <dbReference type="ARBA" id="ARBA00022737"/>
    </source>
</evidence>
<evidence type="ECO:0000313" key="6">
    <source>
        <dbReference type="Proteomes" id="UP000762676"/>
    </source>
</evidence>
<dbReference type="Gene3D" id="2.60.120.290">
    <property type="entry name" value="Spermadhesin, CUB domain"/>
    <property type="match status" value="3"/>
</dbReference>
<protein>
    <submittedName>
        <fullName evidence="5">Tolloid-like protein 1</fullName>
    </submittedName>
</protein>
<evidence type="ECO:0000259" key="4">
    <source>
        <dbReference type="PROSITE" id="PS01180"/>
    </source>
</evidence>
<organism evidence="5 6">
    <name type="scientific">Elysia marginata</name>
    <dbReference type="NCBI Taxonomy" id="1093978"/>
    <lineage>
        <taxon>Eukaryota</taxon>
        <taxon>Metazoa</taxon>
        <taxon>Spiralia</taxon>
        <taxon>Lophotrochozoa</taxon>
        <taxon>Mollusca</taxon>
        <taxon>Gastropoda</taxon>
        <taxon>Heterobranchia</taxon>
        <taxon>Euthyneura</taxon>
        <taxon>Panpulmonata</taxon>
        <taxon>Sacoglossa</taxon>
        <taxon>Placobranchoidea</taxon>
        <taxon>Plakobranchidae</taxon>
        <taxon>Elysia</taxon>
    </lineage>
</organism>
<dbReference type="SUPFAM" id="SSF49854">
    <property type="entry name" value="Spermadhesin, CUB domain"/>
    <property type="match status" value="3"/>
</dbReference>
<name>A0AAV4FR14_9GAST</name>
<sequence>MGANLLSKLCGSDLPFPVTSSGNVMFLEFKYTGAGSKQGFKAQWFATYGETLNGNAGDLQSPNYPGDYPTQAYNVWHITTNPGTRVRLTFDAFDLEDGSTGCYRDSLVIRDGRFKKAPILQRLCGSDLPPPVTASGNVMYLEFRSDHSVSRPGFTAHWSADCAENLIGNNGTLQSLNYPNNYPDTVQCVWTITTDPGTRVRLTFETFDVESGHVCKTSCPEDSLVIRNGNNRTARQLAELCGDDLPLPVTTSGNVMYLEFKSGRYDTRRGFRAQWKAGQSS</sequence>
<dbReference type="Pfam" id="PF00431">
    <property type="entry name" value="CUB"/>
    <property type="match status" value="3"/>
</dbReference>
<dbReference type="InterPro" id="IPR000859">
    <property type="entry name" value="CUB_dom"/>
</dbReference>
<dbReference type="PANTHER" id="PTHR24251:SF37">
    <property type="entry name" value="CUB DOMAIN-CONTAINING PROTEIN"/>
    <property type="match status" value="1"/>
</dbReference>
<feature type="domain" description="CUB" evidence="4">
    <location>
        <begin position="48"/>
        <end position="161"/>
    </location>
</feature>
<evidence type="ECO:0000313" key="5">
    <source>
        <dbReference type="EMBL" id="GFR74796.1"/>
    </source>
</evidence>
<reference evidence="5 6" key="1">
    <citation type="journal article" date="2021" name="Elife">
        <title>Chloroplast acquisition without the gene transfer in kleptoplastic sea slugs, Plakobranchus ocellatus.</title>
        <authorList>
            <person name="Maeda T."/>
            <person name="Takahashi S."/>
            <person name="Yoshida T."/>
            <person name="Shimamura S."/>
            <person name="Takaki Y."/>
            <person name="Nagai Y."/>
            <person name="Toyoda A."/>
            <person name="Suzuki Y."/>
            <person name="Arimoto A."/>
            <person name="Ishii H."/>
            <person name="Satoh N."/>
            <person name="Nishiyama T."/>
            <person name="Hasebe M."/>
            <person name="Maruyama T."/>
            <person name="Minagawa J."/>
            <person name="Obokata J."/>
            <person name="Shigenobu S."/>
        </authorList>
    </citation>
    <scope>NUCLEOTIDE SEQUENCE [LARGE SCALE GENOMIC DNA]</scope>
</reference>
<keyword evidence="6" id="KW-1185">Reference proteome</keyword>